<comment type="caution">
    <text evidence="10">The sequence shown here is derived from an EMBL/GenBank/DDBJ whole genome shotgun (WGS) entry which is preliminary data.</text>
</comment>
<feature type="compositionally biased region" description="Acidic residues" evidence="8">
    <location>
        <begin position="426"/>
        <end position="445"/>
    </location>
</feature>
<accession>A0A8H7R0Q6</accession>
<name>A0A8H7R0Q6_9FUNG</name>
<dbReference type="OrthoDB" id="128308at2759"/>
<dbReference type="GO" id="GO:0005737">
    <property type="term" value="C:cytoplasm"/>
    <property type="evidence" value="ECO:0007669"/>
    <property type="project" value="UniProtKB-SubCell"/>
</dbReference>
<dbReference type="Pfam" id="PF14474">
    <property type="entry name" value="RTC4"/>
    <property type="match status" value="1"/>
</dbReference>
<feature type="region of interest" description="Disordered" evidence="8">
    <location>
        <begin position="425"/>
        <end position="445"/>
    </location>
</feature>
<evidence type="ECO:0000256" key="5">
    <source>
        <dbReference type="ARBA" id="ARBA00015162"/>
    </source>
</evidence>
<comment type="function">
    <text evidence="1">May be involved in a process influencing telomere capping.</text>
</comment>
<protein>
    <recommendedName>
        <fullName evidence="5">Restriction of telomere capping protein 4</fullName>
    </recommendedName>
</protein>
<keyword evidence="11" id="KW-1185">Reference proteome</keyword>
<feature type="compositionally biased region" description="Polar residues" evidence="8">
    <location>
        <begin position="16"/>
        <end position="36"/>
    </location>
</feature>
<dbReference type="AlphaFoldDB" id="A0A8H7R0Q6"/>
<reference evidence="10" key="1">
    <citation type="submission" date="2020-12" db="EMBL/GenBank/DDBJ databases">
        <title>Metabolic potential, ecology and presence of endohyphal bacteria is reflected in genomic diversity of Mucoromycotina.</title>
        <authorList>
            <person name="Muszewska A."/>
            <person name="Okrasinska A."/>
            <person name="Steczkiewicz K."/>
            <person name="Drgas O."/>
            <person name="Orlowska M."/>
            <person name="Perlinska-Lenart U."/>
            <person name="Aleksandrzak-Piekarczyk T."/>
            <person name="Szatraj K."/>
            <person name="Zielenkiewicz U."/>
            <person name="Pilsyk S."/>
            <person name="Malc E."/>
            <person name="Mieczkowski P."/>
            <person name="Kruszewska J.S."/>
            <person name="Biernat P."/>
            <person name="Pawlowska J."/>
        </authorList>
    </citation>
    <scope>NUCLEOTIDE SEQUENCE</scope>
    <source>
        <strain evidence="10">WA0000017839</strain>
    </source>
</reference>
<keyword evidence="6" id="KW-0963">Cytoplasm</keyword>
<evidence type="ECO:0000256" key="8">
    <source>
        <dbReference type="SAM" id="MobiDB-lite"/>
    </source>
</evidence>
<dbReference type="PANTHER" id="PTHR41391:SF1">
    <property type="entry name" value="RESTRICTION OF TELOMERE CAPPING PROTEIN 4"/>
    <property type="match status" value="1"/>
</dbReference>
<dbReference type="InterPro" id="IPR028094">
    <property type="entry name" value="RTC4_C"/>
</dbReference>
<comment type="similarity">
    <text evidence="4">Belongs to the RTC4 family.</text>
</comment>
<evidence type="ECO:0000256" key="7">
    <source>
        <dbReference type="ARBA" id="ARBA00023242"/>
    </source>
</evidence>
<evidence type="ECO:0000313" key="10">
    <source>
        <dbReference type="EMBL" id="KAG2201208.1"/>
    </source>
</evidence>
<dbReference type="PANTHER" id="PTHR41391">
    <property type="entry name" value="RESTRICTION OF TELOMERE CAPPING PROTEIN 4"/>
    <property type="match status" value="1"/>
</dbReference>
<evidence type="ECO:0000256" key="2">
    <source>
        <dbReference type="ARBA" id="ARBA00004123"/>
    </source>
</evidence>
<dbReference type="SMART" id="SM01312">
    <property type="entry name" value="RTC4"/>
    <property type="match status" value="1"/>
</dbReference>
<evidence type="ECO:0000256" key="6">
    <source>
        <dbReference type="ARBA" id="ARBA00022490"/>
    </source>
</evidence>
<comment type="subcellular location">
    <subcellularLocation>
        <location evidence="3">Cytoplasm</location>
    </subcellularLocation>
    <subcellularLocation>
        <location evidence="2">Nucleus</location>
    </subcellularLocation>
</comment>
<evidence type="ECO:0000313" key="11">
    <source>
        <dbReference type="Proteomes" id="UP000603453"/>
    </source>
</evidence>
<gene>
    <name evidence="10" type="ORF">INT47_013019</name>
</gene>
<dbReference type="Proteomes" id="UP000603453">
    <property type="component" value="Unassembled WGS sequence"/>
</dbReference>
<evidence type="ECO:0000256" key="3">
    <source>
        <dbReference type="ARBA" id="ARBA00004496"/>
    </source>
</evidence>
<evidence type="ECO:0000256" key="4">
    <source>
        <dbReference type="ARBA" id="ARBA00009461"/>
    </source>
</evidence>
<feature type="compositionally biased region" description="Basic and acidic residues" evidence="8">
    <location>
        <begin position="1"/>
        <end position="14"/>
    </location>
</feature>
<keyword evidence="7" id="KW-0539">Nucleus</keyword>
<feature type="region of interest" description="Disordered" evidence="8">
    <location>
        <begin position="1"/>
        <end position="51"/>
    </location>
</feature>
<proteinExistence type="inferred from homology"/>
<dbReference type="InterPro" id="IPR039024">
    <property type="entry name" value="RTC4"/>
</dbReference>
<organism evidence="10 11">
    <name type="scientific">Mucor saturninus</name>
    <dbReference type="NCBI Taxonomy" id="64648"/>
    <lineage>
        <taxon>Eukaryota</taxon>
        <taxon>Fungi</taxon>
        <taxon>Fungi incertae sedis</taxon>
        <taxon>Mucoromycota</taxon>
        <taxon>Mucoromycotina</taxon>
        <taxon>Mucoromycetes</taxon>
        <taxon>Mucorales</taxon>
        <taxon>Mucorineae</taxon>
        <taxon>Mucoraceae</taxon>
        <taxon>Mucor</taxon>
    </lineage>
</organism>
<evidence type="ECO:0000256" key="1">
    <source>
        <dbReference type="ARBA" id="ARBA00002738"/>
    </source>
</evidence>
<dbReference type="GO" id="GO:0005634">
    <property type="term" value="C:nucleus"/>
    <property type="evidence" value="ECO:0007669"/>
    <property type="project" value="UniProtKB-SubCell"/>
</dbReference>
<sequence>MERNTYKRRMDELSAGRNQFMSASSGSNKKPNTAMVSSFDPARNRFKGQTFRTDTTKLIKPTRVKKTSTDDSDDDFKESLILPTRHTAPISLSKPARNPFAANKASRVSKPGLVIDDTDDFRVPARAKLNLPTKLTLPKKNKAQEEIIHKKKQLLENLTAHQKQQADNKDKKVCPFCSEILFPMRTAIAEALKAIQKRDREHEERELRIKEKENATSSYSLSMITKRHIPTAEKDAFCSLHYRELVTIPEGYKKKYPTKIDFDAIPKRIQRFDEELRAIISNRINSDYRNLAETAYKEQGLTKARSAMSVMLRFEHTLPGYYGPKGSAVIFDALSSAYLKSGYFAKHLVSPQLPIEFIQQVLVPEAGFRLIRQDIMKAAIGGPPPNATDKAKQIMIESCEYGNAMFPAEEPDIEESDLVKPVYIALDEDDENDSNDDSENDDDAY</sequence>
<evidence type="ECO:0000259" key="9">
    <source>
        <dbReference type="SMART" id="SM01312"/>
    </source>
</evidence>
<dbReference type="EMBL" id="JAEPRD010000074">
    <property type="protein sequence ID" value="KAG2201208.1"/>
    <property type="molecule type" value="Genomic_DNA"/>
</dbReference>
<feature type="domain" description="Restriction of telomere capping protein 4 C-terminal" evidence="9">
    <location>
        <begin position="279"/>
        <end position="408"/>
    </location>
</feature>